<accession>A0ABP6KN06</accession>
<evidence type="ECO:0000256" key="1">
    <source>
        <dbReference type="SAM" id="MobiDB-lite"/>
    </source>
</evidence>
<reference evidence="5" key="1">
    <citation type="journal article" date="2019" name="Int. J. Syst. Evol. Microbiol.">
        <title>The Global Catalogue of Microorganisms (GCM) 10K type strain sequencing project: providing services to taxonomists for standard genome sequencing and annotation.</title>
        <authorList>
            <consortium name="The Broad Institute Genomics Platform"/>
            <consortium name="The Broad Institute Genome Sequencing Center for Infectious Disease"/>
            <person name="Wu L."/>
            <person name="Ma J."/>
        </authorList>
    </citation>
    <scope>NUCLEOTIDE SEQUENCE [LARGE SCALE GENOMIC DNA]</scope>
    <source>
        <strain evidence="5">JCM 3106</strain>
    </source>
</reference>
<dbReference type="PANTHER" id="PTHR46825">
    <property type="entry name" value="D-ALANYL-D-ALANINE-CARBOXYPEPTIDASE/ENDOPEPTIDASE AMPH"/>
    <property type="match status" value="1"/>
</dbReference>
<keyword evidence="4" id="KW-0378">Hydrolase</keyword>
<feature type="transmembrane region" description="Helical" evidence="2">
    <location>
        <begin position="524"/>
        <end position="546"/>
    </location>
</feature>
<keyword evidence="2" id="KW-1133">Transmembrane helix</keyword>
<evidence type="ECO:0000313" key="4">
    <source>
        <dbReference type="EMBL" id="GAA3012172.1"/>
    </source>
</evidence>
<feature type="compositionally biased region" description="Low complexity" evidence="1">
    <location>
        <begin position="61"/>
        <end position="72"/>
    </location>
</feature>
<keyword evidence="5" id="KW-1185">Reference proteome</keyword>
<dbReference type="InterPro" id="IPR050491">
    <property type="entry name" value="AmpC-like"/>
</dbReference>
<proteinExistence type="predicted"/>
<gene>
    <name evidence="4" type="ORF">GCM10017559_38850</name>
</gene>
<keyword evidence="2" id="KW-0472">Membrane</keyword>
<dbReference type="Pfam" id="PF00144">
    <property type="entry name" value="Beta-lactamase"/>
    <property type="match status" value="1"/>
</dbReference>
<name>A0ABP6KN06_9ACTN</name>
<sequence>MVFRRVEGGISQWPGSGGGPYGRVMPELDITGGPVFRRLAAALPAACVLALAAVPPAALSSSPSPSPFRAPSGSQLGAPPVSPGTESLLPASRIAAGAGREIDPAAVDRFVNAYREATGLPGVAVAVTRGAKVVHVAGYGRTASGEPVTGRTPMAVASLSKSFTALAVMQLVEEGRVGLDAPVREALPEFTMADPRAARITVRQLLDQTSGMATSAFRERSLPQPRSLREAVARLRGARLAADPGTRWSYHNTNFQVAARLVEVVAGVPFADRLRTHVFGPLGMRDSRTIDTERDLPPTARGHLHLLGVPIALAEPHGFGNGSGGVISSAGDMARWMIMQAGEGTGPGGVRVVSAAGVAEMRTPSRIKRSYALGWALGTTGSGAPVVEHDGDLSTATARQTLLLRSGHGIVVMANTGTAYDDSGAIADALVAMAEGREPEPPPSPSPFLLVDAVFALAAALTLALAGRGLVRSRRWSARRAGRPGWRTAARLLPYAAPGVLCLTITDVFRVLSRGGDATWAHVAYLYFSFVIWLLLAAVACALLLLARLRHLVLAGAGQASR</sequence>
<dbReference type="GO" id="GO:0016787">
    <property type="term" value="F:hydrolase activity"/>
    <property type="evidence" value="ECO:0007669"/>
    <property type="project" value="UniProtKB-KW"/>
</dbReference>
<feature type="transmembrane region" description="Helical" evidence="2">
    <location>
        <begin position="448"/>
        <end position="471"/>
    </location>
</feature>
<feature type="region of interest" description="Disordered" evidence="1">
    <location>
        <begin position="61"/>
        <end position="84"/>
    </location>
</feature>
<feature type="transmembrane region" description="Helical" evidence="2">
    <location>
        <begin position="492"/>
        <end position="512"/>
    </location>
</feature>
<dbReference type="Gene3D" id="3.40.710.10">
    <property type="entry name" value="DD-peptidase/beta-lactamase superfamily"/>
    <property type="match status" value="1"/>
</dbReference>
<evidence type="ECO:0000256" key="2">
    <source>
        <dbReference type="SAM" id="Phobius"/>
    </source>
</evidence>
<keyword evidence="2" id="KW-0812">Transmembrane</keyword>
<organism evidence="4 5">
    <name type="scientific">Streptosporangium longisporum</name>
    <dbReference type="NCBI Taxonomy" id="46187"/>
    <lineage>
        <taxon>Bacteria</taxon>
        <taxon>Bacillati</taxon>
        <taxon>Actinomycetota</taxon>
        <taxon>Actinomycetes</taxon>
        <taxon>Streptosporangiales</taxon>
        <taxon>Streptosporangiaceae</taxon>
        <taxon>Streptosporangium</taxon>
    </lineage>
</organism>
<protein>
    <submittedName>
        <fullName evidence="4">Serine hydrolase domain-containing protein</fullName>
    </submittedName>
</protein>
<dbReference type="SUPFAM" id="SSF56601">
    <property type="entry name" value="beta-lactamase/transpeptidase-like"/>
    <property type="match status" value="1"/>
</dbReference>
<dbReference type="InterPro" id="IPR012338">
    <property type="entry name" value="Beta-lactam/transpept-like"/>
</dbReference>
<dbReference type="InterPro" id="IPR001466">
    <property type="entry name" value="Beta-lactam-related"/>
</dbReference>
<comment type="caution">
    <text evidence="4">The sequence shown here is derived from an EMBL/GenBank/DDBJ whole genome shotgun (WGS) entry which is preliminary data.</text>
</comment>
<evidence type="ECO:0000259" key="3">
    <source>
        <dbReference type="Pfam" id="PF00144"/>
    </source>
</evidence>
<dbReference type="Proteomes" id="UP001499930">
    <property type="component" value="Unassembled WGS sequence"/>
</dbReference>
<evidence type="ECO:0000313" key="5">
    <source>
        <dbReference type="Proteomes" id="UP001499930"/>
    </source>
</evidence>
<dbReference type="PANTHER" id="PTHR46825:SF15">
    <property type="entry name" value="BETA-LACTAMASE-RELATED DOMAIN-CONTAINING PROTEIN"/>
    <property type="match status" value="1"/>
</dbReference>
<dbReference type="EMBL" id="BAAAWD010000010">
    <property type="protein sequence ID" value="GAA3012172.1"/>
    <property type="molecule type" value="Genomic_DNA"/>
</dbReference>
<feature type="domain" description="Beta-lactamase-related" evidence="3">
    <location>
        <begin position="107"/>
        <end position="431"/>
    </location>
</feature>